<dbReference type="Proteomes" id="UP001472677">
    <property type="component" value="Unassembled WGS sequence"/>
</dbReference>
<proteinExistence type="predicted"/>
<reference evidence="2 3" key="1">
    <citation type="journal article" date="2024" name="G3 (Bethesda)">
        <title>Genome assembly of Hibiscus sabdariffa L. provides insights into metabolisms of medicinal natural products.</title>
        <authorList>
            <person name="Kim T."/>
        </authorList>
    </citation>
    <scope>NUCLEOTIDE SEQUENCE [LARGE SCALE GENOMIC DNA]</scope>
    <source>
        <strain evidence="2">TK-2024</strain>
        <tissue evidence="2">Old leaves</tissue>
    </source>
</reference>
<gene>
    <name evidence="2" type="ORF">V6N12_019159</name>
</gene>
<dbReference type="InterPro" id="IPR002156">
    <property type="entry name" value="RNaseH_domain"/>
</dbReference>
<name>A0ABR1ZR19_9ROSI</name>
<dbReference type="Gene3D" id="3.30.420.10">
    <property type="entry name" value="Ribonuclease H-like superfamily/Ribonuclease H"/>
    <property type="match status" value="1"/>
</dbReference>
<evidence type="ECO:0000259" key="1">
    <source>
        <dbReference type="Pfam" id="PF13456"/>
    </source>
</evidence>
<evidence type="ECO:0000313" key="2">
    <source>
        <dbReference type="EMBL" id="KAK8483140.1"/>
    </source>
</evidence>
<dbReference type="InterPro" id="IPR052929">
    <property type="entry name" value="RNase_H-like_EbsB-rel"/>
</dbReference>
<feature type="domain" description="RNase H type-1" evidence="1">
    <location>
        <begin position="47"/>
        <end position="166"/>
    </location>
</feature>
<dbReference type="PANTHER" id="PTHR47074">
    <property type="entry name" value="BNAC02G40300D PROTEIN"/>
    <property type="match status" value="1"/>
</dbReference>
<evidence type="ECO:0000313" key="3">
    <source>
        <dbReference type="Proteomes" id="UP001472677"/>
    </source>
</evidence>
<dbReference type="EMBL" id="JBBPBM010001602">
    <property type="protein sequence ID" value="KAK8483140.1"/>
    <property type="molecule type" value="Genomic_DNA"/>
</dbReference>
<keyword evidence="3" id="KW-1185">Reference proteome</keyword>
<comment type="caution">
    <text evidence="2">The sequence shown here is derived from an EMBL/GenBank/DDBJ whole genome shotgun (WGS) entry which is preliminary data.</text>
</comment>
<sequence length="208" mass="23019">MQTVEQSIFIVSYCRELDFLSHKLQVIPIIQKPLQQAPDPSLVKVNFDASFFSVDKSFWPGVVVCNSAWEIMRACRHFTSYVASAFMGEAYAALHSVHLMADLGLDSTIIEGDSSTVVKKLQASSSDLSELSSLIFDVQARAKTMRKCLFNFTPCASNQVAYIIAEDFSLNSGDRLSVEEILSSILRAAASDRCTCIHLRLILQGLVL</sequence>
<dbReference type="Pfam" id="PF13456">
    <property type="entry name" value="RVT_3"/>
    <property type="match status" value="1"/>
</dbReference>
<organism evidence="2 3">
    <name type="scientific">Hibiscus sabdariffa</name>
    <name type="common">roselle</name>
    <dbReference type="NCBI Taxonomy" id="183260"/>
    <lineage>
        <taxon>Eukaryota</taxon>
        <taxon>Viridiplantae</taxon>
        <taxon>Streptophyta</taxon>
        <taxon>Embryophyta</taxon>
        <taxon>Tracheophyta</taxon>
        <taxon>Spermatophyta</taxon>
        <taxon>Magnoliopsida</taxon>
        <taxon>eudicotyledons</taxon>
        <taxon>Gunneridae</taxon>
        <taxon>Pentapetalae</taxon>
        <taxon>rosids</taxon>
        <taxon>malvids</taxon>
        <taxon>Malvales</taxon>
        <taxon>Malvaceae</taxon>
        <taxon>Malvoideae</taxon>
        <taxon>Hibiscus</taxon>
    </lineage>
</organism>
<protein>
    <recommendedName>
        <fullName evidence="1">RNase H type-1 domain-containing protein</fullName>
    </recommendedName>
</protein>
<dbReference type="InterPro" id="IPR036397">
    <property type="entry name" value="RNaseH_sf"/>
</dbReference>
<dbReference type="PANTHER" id="PTHR47074:SF61">
    <property type="entry name" value="RNASE H TYPE-1 DOMAIN-CONTAINING PROTEIN"/>
    <property type="match status" value="1"/>
</dbReference>
<accession>A0ABR1ZR19</accession>